<comment type="similarity">
    <text evidence="2 6">Belongs to the ABC-3 integral membrane protein family.</text>
</comment>
<feature type="transmembrane region" description="Helical" evidence="7">
    <location>
        <begin position="23"/>
        <end position="47"/>
    </location>
</feature>
<dbReference type="InterPro" id="IPR037294">
    <property type="entry name" value="ABC_BtuC-like"/>
</dbReference>
<evidence type="ECO:0000256" key="5">
    <source>
        <dbReference type="ARBA" id="ARBA00023136"/>
    </source>
</evidence>
<accession>A0A9D8PSC3</accession>
<dbReference type="PANTHER" id="PTHR30477">
    <property type="entry name" value="ABC-TRANSPORTER METAL-BINDING PROTEIN"/>
    <property type="match status" value="1"/>
</dbReference>
<feature type="transmembrane region" description="Helical" evidence="7">
    <location>
        <begin position="260"/>
        <end position="280"/>
    </location>
</feature>
<dbReference type="EMBL" id="JAFGIX010000086">
    <property type="protein sequence ID" value="MBN1574685.1"/>
    <property type="molecule type" value="Genomic_DNA"/>
</dbReference>
<dbReference type="GO" id="GO:0055085">
    <property type="term" value="P:transmembrane transport"/>
    <property type="evidence" value="ECO:0007669"/>
    <property type="project" value="InterPro"/>
</dbReference>
<feature type="transmembrane region" description="Helical" evidence="7">
    <location>
        <begin position="177"/>
        <end position="199"/>
    </location>
</feature>
<sequence>MPNIDTATFKEALSLFDFLGYGFVLRALFTGIFVGTACAVLGVFLVLRRYALIGHGLTHVAFGGVAVGLLLGGQPFWSALIITIISSVGILKLQERVKIHADVAIGVVSAVGMATGILIASAARGFNVDLMSYLFGSILTIGKEEFWASLMISVVIVVFIIIFYHKLFAMTFDGETAMVMGINVGRFNYFFAVVTGLLVVVGMRLVGLLLVSALIILPAVTSLQVSKSFRWSLVIAALTAIVSVFFGIFFSYHLDLPTGGTIVMINFILFLAAYLTKWIVSEESNRRRQKGL</sequence>
<dbReference type="GO" id="GO:0043190">
    <property type="term" value="C:ATP-binding cassette (ABC) transporter complex"/>
    <property type="evidence" value="ECO:0007669"/>
    <property type="project" value="InterPro"/>
</dbReference>
<dbReference type="AlphaFoldDB" id="A0A9D8PSC3"/>
<gene>
    <name evidence="8" type="ORF">JW984_15920</name>
</gene>
<feature type="transmembrane region" description="Helical" evidence="7">
    <location>
        <begin position="76"/>
        <end position="93"/>
    </location>
</feature>
<comment type="subcellular location">
    <subcellularLocation>
        <location evidence="6">Cell membrane</location>
        <topology evidence="6">Multi-pass membrane protein</topology>
    </subcellularLocation>
    <subcellularLocation>
        <location evidence="1">Membrane</location>
        <topology evidence="1">Multi-pass membrane protein</topology>
    </subcellularLocation>
</comment>
<evidence type="ECO:0000256" key="6">
    <source>
        <dbReference type="RuleBase" id="RU003943"/>
    </source>
</evidence>
<evidence type="ECO:0000313" key="8">
    <source>
        <dbReference type="EMBL" id="MBN1574685.1"/>
    </source>
</evidence>
<proteinExistence type="inferred from homology"/>
<reference evidence="8" key="1">
    <citation type="journal article" date="2021" name="Environ. Microbiol.">
        <title>Genomic characterization of three novel Desulfobacterota classes expand the metabolic and phylogenetic diversity of the phylum.</title>
        <authorList>
            <person name="Murphy C.L."/>
            <person name="Biggerstaff J."/>
            <person name="Eichhorn A."/>
            <person name="Ewing E."/>
            <person name="Shahan R."/>
            <person name="Soriano D."/>
            <person name="Stewart S."/>
            <person name="VanMol K."/>
            <person name="Walker R."/>
            <person name="Walters P."/>
            <person name="Elshahed M.S."/>
            <person name="Youssef N.H."/>
        </authorList>
    </citation>
    <scope>NUCLEOTIDE SEQUENCE</scope>
    <source>
        <strain evidence="8">Zod_Metabat.24</strain>
    </source>
</reference>
<dbReference type="Proteomes" id="UP000809273">
    <property type="component" value="Unassembled WGS sequence"/>
</dbReference>
<evidence type="ECO:0000313" key="9">
    <source>
        <dbReference type="Proteomes" id="UP000809273"/>
    </source>
</evidence>
<protein>
    <submittedName>
        <fullName evidence="8">Metal ABC transporter permease</fullName>
    </submittedName>
</protein>
<keyword evidence="3 6" id="KW-0812">Transmembrane</keyword>
<dbReference type="CDD" id="cd06550">
    <property type="entry name" value="TM_ABC_iron-siderophores_like"/>
    <property type="match status" value="1"/>
</dbReference>
<dbReference type="PANTHER" id="PTHR30477:SF0">
    <property type="entry name" value="METAL TRANSPORT SYSTEM MEMBRANE PROTEIN TM_0125-RELATED"/>
    <property type="match status" value="1"/>
</dbReference>
<evidence type="ECO:0000256" key="1">
    <source>
        <dbReference type="ARBA" id="ARBA00004141"/>
    </source>
</evidence>
<name>A0A9D8PSC3_9DELT</name>
<feature type="transmembrane region" description="Helical" evidence="7">
    <location>
        <begin position="205"/>
        <end position="226"/>
    </location>
</feature>
<feature type="transmembrane region" description="Helical" evidence="7">
    <location>
        <begin position="146"/>
        <end position="165"/>
    </location>
</feature>
<keyword evidence="6" id="KW-0813">Transport</keyword>
<reference evidence="8" key="2">
    <citation type="submission" date="2021-01" db="EMBL/GenBank/DDBJ databases">
        <authorList>
            <person name="Hahn C.R."/>
            <person name="Youssef N.H."/>
            <person name="Elshahed M."/>
        </authorList>
    </citation>
    <scope>NUCLEOTIDE SEQUENCE</scope>
    <source>
        <strain evidence="8">Zod_Metabat.24</strain>
    </source>
</reference>
<dbReference type="Pfam" id="PF00950">
    <property type="entry name" value="ABC-3"/>
    <property type="match status" value="1"/>
</dbReference>
<organism evidence="8 9">
    <name type="scientific">Candidatus Zymogenus saltonus</name>
    <dbReference type="NCBI Taxonomy" id="2844893"/>
    <lineage>
        <taxon>Bacteria</taxon>
        <taxon>Deltaproteobacteria</taxon>
        <taxon>Candidatus Zymogenia</taxon>
        <taxon>Candidatus Zymogeniales</taxon>
        <taxon>Candidatus Zymogenaceae</taxon>
        <taxon>Candidatus Zymogenus</taxon>
    </lineage>
</organism>
<keyword evidence="4 7" id="KW-1133">Transmembrane helix</keyword>
<dbReference type="InterPro" id="IPR001626">
    <property type="entry name" value="ABC_TroCD"/>
</dbReference>
<dbReference type="GO" id="GO:0010043">
    <property type="term" value="P:response to zinc ion"/>
    <property type="evidence" value="ECO:0007669"/>
    <property type="project" value="TreeGrafter"/>
</dbReference>
<feature type="transmembrane region" description="Helical" evidence="7">
    <location>
        <begin position="52"/>
        <end position="70"/>
    </location>
</feature>
<feature type="transmembrane region" description="Helical" evidence="7">
    <location>
        <begin position="233"/>
        <end position="254"/>
    </location>
</feature>
<evidence type="ECO:0000256" key="4">
    <source>
        <dbReference type="ARBA" id="ARBA00022989"/>
    </source>
</evidence>
<keyword evidence="5 7" id="KW-0472">Membrane</keyword>
<dbReference type="Gene3D" id="1.10.3470.10">
    <property type="entry name" value="ABC transporter involved in vitamin B12 uptake, BtuC"/>
    <property type="match status" value="1"/>
</dbReference>
<evidence type="ECO:0000256" key="2">
    <source>
        <dbReference type="ARBA" id="ARBA00008034"/>
    </source>
</evidence>
<evidence type="ECO:0000256" key="3">
    <source>
        <dbReference type="ARBA" id="ARBA00022692"/>
    </source>
</evidence>
<feature type="transmembrane region" description="Helical" evidence="7">
    <location>
        <begin position="105"/>
        <end position="126"/>
    </location>
</feature>
<comment type="caution">
    <text evidence="8">The sequence shown here is derived from an EMBL/GenBank/DDBJ whole genome shotgun (WGS) entry which is preliminary data.</text>
</comment>
<dbReference type="SUPFAM" id="SSF81345">
    <property type="entry name" value="ABC transporter involved in vitamin B12 uptake, BtuC"/>
    <property type="match status" value="1"/>
</dbReference>
<evidence type="ECO:0000256" key="7">
    <source>
        <dbReference type="SAM" id="Phobius"/>
    </source>
</evidence>